<proteinExistence type="inferred from homology"/>
<dbReference type="Proteomes" id="UP001458880">
    <property type="component" value="Unassembled WGS sequence"/>
</dbReference>
<accession>A0AAW1N6K1</accession>
<organism evidence="3 4">
    <name type="scientific">Popillia japonica</name>
    <name type="common">Japanese beetle</name>
    <dbReference type="NCBI Taxonomy" id="7064"/>
    <lineage>
        <taxon>Eukaryota</taxon>
        <taxon>Metazoa</taxon>
        <taxon>Ecdysozoa</taxon>
        <taxon>Arthropoda</taxon>
        <taxon>Hexapoda</taxon>
        <taxon>Insecta</taxon>
        <taxon>Pterygota</taxon>
        <taxon>Neoptera</taxon>
        <taxon>Endopterygota</taxon>
        <taxon>Coleoptera</taxon>
        <taxon>Polyphaga</taxon>
        <taxon>Scarabaeiformia</taxon>
        <taxon>Scarabaeidae</taxon>
        <taxon>Rutelinae</taxon>
        <taxon>Popillia</taxon>
    </lineage>
</organism>
<evidence type="ECO:0000313" key="3">
    <source>
        <dbReference type="EMBL" id="KAK9754160.1"/>
    </source>
</evidence>
<evidence type="ECO:0000256" key="1">
    <source>
        <dbReference type="ARBA" id="ARBA00010790"/>
    </source>
</evidence>
<dbReference type="Gene3D" id="3.50.50.60">
    <property type="entry name" value="FAD/NAD(P)-binding domain"/>
    <property type="match status" value="1"/>
</dbReference>
<dbReference type="InterPro" id="IPR036188">
    <property type="entry name" value="FAD/NAD-bd_sf"/>
</dbReference>
<comment type="caution">
    <text evidence="3">The sequence shown here is derived from an EMBL/GenBank/DDBJ whole genome shotgun (WGS) entry which is preliminary data.</text>
</comment>
<dbReference type="GO" id="GO:0016614">
    <property type="term" value="F:oxidoreductase activity, acting on CH-OH group of donors"/>
    <property type="evidence" value="ECO:0007669"/>
    <property type="project" value="InterPro"/>
</dbReference>
<dbReference type="AlphaFoldDB" id="A0AAW1N6K1"/>
<comment type="similarity">
    <text evidence="1">Belongs to the GMC oxidoreductase family.</text>
</comment>
<feature type="domain" description="Glucose-methanol-choline oxidoreductase N-terminal" evidence="2">
    <location>
        <begin position="2"/>
        <end position="134"/>
    </location>
</feature>
<reference evidence="3 4" key="1">
    <citation type="journal article" date="2024" name="BMC Genomics">
        <title>De novo assembly and annotation of Popillia japonica's genome with initial clues to its potential as an invasive pest.</title>
        <authorList>
            <person name="Cucini C."/>
            <person name="Boschi S."/>
            <person name="Funari R."/>
            <person name="Cardaioli E."/>
            <person name="Iannotti N."/>
            <person name="Marturano G."/>
            <person name="Paoli F."/>
            <person name="Bruttini M."/>
            <person name="Carapelli A."/>
            <person name="Frati F."/>
            <person name="Nardi F."/>
        </authorList>
    </citation>
    <scope>NUCLEOTIDE SEQUENCE [LARGE SCALE GENOMIC DNA]</scope>
    <source>
        <strain evidence="3">DMR45628</strain>
    </source>
</reference>
<dbReference type="EMBL" id="JASPKY010000009">
    <property type="protein sequence ID" value="KAK9754160.1"/>
    <property type="molecule type" value="Genomic_DNA"/>
</dbReference>
<protein>
    <submittedName>
        <fullName evidence="3">GMC oxidoreductase</fullName>
    </submittedName>
</protein>
<gene>
    <name evidence="3" type="ORF">QE152_g1708</name>
</gene>
<keyword evidence="4" id="KW-1185">Reference proteome</keyword>
<sequence>MGNKGWSYEEVLPYFKKSEDYHVVHQDPPYHSLGGYLGVQEVPFRTESANVFVSAMQEYGYPFVDYNGEQQMGVSYIHATLRRGLRSSARRAFIDTARYRPNLRILPLTRVTKVLINPTTKMAYGVKFVHEKKTYYNY</sequence>
<dbReference type="InterPro" id="IPR012132">
    <property type="entry name" value="GMC_OxRdtase"/>
</dbReference>
<dbReference type="PANTHER" id="PTHR11552:SF208">
    <property type="entry name" value="RE36204P-RELATED"/>
    <property type="match status" value="1"/>
</dbReference>
<evidence type="ECO:0000313" key="4">
    <source>
        <dbReference type="Proteomes" id="UP001458880"/>
    </source>
</evidence>
<evidence type="ECO:0000259" key="2">
    <source>
        <dbReference type="Pfam" id="PF00732"/>
    </source>
</evidence>
<dbReference type="Pfam" id="PF00732">
    <property type="entry name" value="GMC_oxred_N"/>
    <property type="match status" value="1"/>
</dbReference>
<dbReference type="SUPFAM" id="SSF51905">
    <property type="entry name" value="FAD/NAD(P)-binding domain"/>
    <property type="match status" value="1"/>
</dbReference>
<dbReference type="PANTHER" id="PTHR11552">
    <property type="entry name" value="GLUCOSE-METHANOL-CHOLINE GMC OXIDOREDUCTASE"/>
    <property type="match status" value="1"/>
</dbReference>
<dbReference type="InterPro" id="IPR000172">
    <property type="entry name" value="GMC_OxRdtase_N"/>
</dbReference>
<dbReference type="GO" id="GO:0050660">
    <property type="term" value="F:flavin adenine dinucleotide binding"/>
    <property type="evidence" value="ECO:0007669"/>
    <property type="project" value="InterPro"/>
</dbReference>
<dbReference type="Gene3D" id="3.30.560.10">
    <property type="entry name" value="Glucose Oxidase, domain 3"/>
    <property type="match status" value="1"/>
</dbReference>
<name>A0AAW1N6K1_POPJA</name>